<dbReference type="InterPro" id="IPR001867">
    <property type="entry name" value="OmpR/PhoB-type_DNA-bd"/>
</dbReference>
<dbReference type="InterPro" id="IPR005158">
    <property type="entry name" value="BTAD"/>
</dbReference>
<dbReference type="Gene3D" id="1.25.40.10">
    <property type="entry name" value="Tetratricopeptide repeat domain"/>
    <property type="match status" value="1"/>
</dbReference>
<comment type="caution">
    <text evidence="7">The sequence shown here is derived from an EMBL/GenBank/DDBJ whole genome shotgun (WGS) entry which is preliminary data.</text>
</comment>
<feature type="domain" description="OmpR/PhoB-type" evidence="6">
    <location>
        <begin position="11"/>
        <end position="115"/>
    </location>
</feature>
<comment type="similarity">
    <text evidence="1">Belongs to the AfsR/DnrI/RedD regulatory family.</text>
</comment>
<dbReference type="RefSeq" id="WP_134551557.1">
    <property type="nucleotide sequence ID" value="NZ_SOHL01000015.1"/>
</dbReference>
<dbReference type="InterPro" id="IPR016032">
    <property type="entry name" value="Sig_transdc_resp-reg_C-effctor"/>
</dbReference>
<keyword evidence="8" id="KW-1185">Reference proteome</keyword>
<dbReference type="GO" id="GO:0006355">
    <property type="term" value="P:regulation of DNA-templated transcription"/>
    <property type="evidence" value="ECO:0007669"/>
    <property type="project" value="InterPro"/>
</dbReference>
<keyword evidence="4" id="KW-0804">Transcription</keyword>
<evidence type="ECO:0000313" key="7">
    <source>
        <dbReference type="EMBL" id="TFD70738.1"/>
    </source>
</evidence>
<dbReference type="GO" id="GO:0003677">
    <property type="term" value="F:DNA binding"/>
    <property type="evidence" value="ECO:0007669"/>
    <property type="project" value="UniProtKB-UniRule"/>
</dbReference>
<accession>A0A4R9AVT3</accession>
<dbReference type="Proteomes" id="UP000297983">
    <property type="component" value="Unassembled WGS sequence"/>
</dbReference>
<evidence type="ECO:0000256" key="3">
    <source>
        <dbReference type="ARBA" id="ARBA00023125"/>
    </source>
</evidence>
<dbReference type="SUPFAM" id="SSF48452">
    <property type="entry name" value="TPR-like"/>
    <property type="match status" value="1"/>
</dbReference>
<keyword evidence="2" id="KW-0805">Transcription regulation</keyword>
<dbReference type="Pfam" id="PF03704">
    <property type="entry name" value="BTAD"/>
    <property type="match status" value="1"/>
</dbReference>
<evidence type="ECO:0000259" key="6">
    <source>
        <dbReference type="PROSITE" id="PS51755"/>
    </source>
</evidence>
<keyword evidence="3 5" id="KW-0238">DNA-binding</keyword>
<dbReference type="SUPFAM" id="SSF46894">
    <property type="entry name" value="C-terminal effector domain of the bipartite response regulators"/>
    <property type="match status" value="1"/>
</dbReference>
<feature type="DNA-binding region" description="OmpR/PhoB-type" evidence="5">
    <location>
        <begin position="11"/>
        <end position="115"/>
    </location>
</feature>
<dbReference type="PROSITE" id="PS51755">
    <property type="entry name" value="OMPR_PHOB"/>
    <property type="match status" value="1"/>
</dbReference>
<organism evidence="7 8">
    <name type="scientific">Cryobacterium gelidum</name>
    <dbReference type="NCBI Taxonomy" id="1259164"/>
    <lineage>
        <taxon>Bacteria</taxon>
        <taxon>Bacillati</taxon>
        <taxon>Actinomycetota</taxon>
        <taxon>Actinomycetes</taxon>
        <taxon>Micrococcales</taxon>
        <taxon>Microbacteriaceae</taxon>
        <taxon>Cryobacterium</taxon>
    </lineage>
</organism>
<dbReference type="Pfam" id="PF00486">
    <property type="entry name" value="Trans_reg_C"/>
    <property type="match status" value="1"/>
</dbReference>
<evidence type="ECO:0000256" key="4">
    <source>
        <dbReference type="ARBA" id="ARBA00023163"/>
    </source>
</evidence>
<sequence>MTTVFETRAQPTTTAIAHLNVHVFGNLTVRRGSVVLHSHQLGGPKPRQILEILLVHLGLPVSKDRLIELLWGSNAPVEALPTLESYVSVLRRHLQPGAGKFGPLQTTTGGYVLDRDLVDVDLDQFDVLLQRAQKTVPSLAYPLLLRALNLAKAPLLGDELVPAWAAEARDLHAARLTGARILASETAAALHRIDEALEFANRALADEPFNERAWTALILGLETSGRHTEGLQAYDRCRHAMRNELGCAPGPILRAAQLRLLNATADGDGDLADVLSALLMLHDRLRLSPASGPNIRPNARAASILARPQPVAESIREATDVVTSFLRRAVTHA</sequence>
<dbReference type="Gene3D" id="1.10.10.10">
    <property type="entry name" value="Winged helix-like DNA-binding domain superfamily/Winged helix DNA-binding domain"/>
    <property type="match status" value="1"/>
</dbReference>
<dbReference type="GO" id="GO:0000160">
    <property type="term" value="P:phosphorelay signal transduction system"/>
    <property type="evidence" value="ECO:0007669"/>
    <property type="project" value="InterPro"/>
</dbReference>
<evidence type="ECO:0000256" key="1">
    <source>
        <dbReference type="ARBA" id="ARBA00005820"/>
    </source>
</evidence>
<gene>
    <name evidence="7" type="ORF">E3T50_09165</name>
</gene>
<protein>
    <submittedName>
        <fullName evidence="7">Response regulator receiver protein</fullName>
    </submittedName>
</protein>
<dbReference type="PANTHER" id="PTHR35807:SF1">
    <property type="entry name" value="TRANSCRIPTIONAL REGULATOR REDD"/>
    <property type="match status" value="1"/>
</dbReference>
<evidence type="ECO:0000256" key="2">
    <source>
        <dbReference type="ARBA" id="ARBA00023015"/>
    </source>
</evidence>
<evidence type="ECO:0000313" key="8">
    <source>
        <dbReference type="Proteomes" id="UP000297983"/>
    </source>
</evidence>
<evidence type="ECO:0000256" key="5">
    <source>
        <dbReference type="PROSITE-ProRule" id="PRU01091"/>
    </source>
</evidence>
<dbReference type="SMART" id="SM00862">
    <property type="entry name" value="Trans_reg_C"/>
    <property type="match status" value="1"/>
</dbReference>
<dbReference type="AlphaFoldDB" id="A0A4R9AVT3"/>
<dbReference type="InterPro" id="IPR036388">
    <property type="entry name" value="WH-like_DNA-bd_sf"/>
</dbReference>
<dbReference type="PANTHER" id="PTHR35807">
    <property type="entry name" value="TRANSCRIPTIONAL REGULATOR REDD-RELATED"/>
    <property type="match status" value="1"/>
</dbReference>
<dbReference type="InterPro" id="IPR011990">
    <property type="entry name" value="TPR-like_helical_dom_sf"/>
</dbReference>
<dbReference type="SMART" id="SM01043">
    <property type="entry name" value="BTAD"/>
    <property type="match status" value="1"/>
</dbReference>
<name>A0A4R9AVT3_9MICO</name>
<proteinExistence type="inferred from homology"/>
<reference evidence="7 8" key="1">
    <citation type="submission" date="2019-03" db="EMBL/GenBank/DDBJ databases">
        <title>Genomics of glacier-inhabiting Cryobacterium strains.</title>
        <authorList>
            <person name="Liu Q."/>
            <person name="Xin Y.-H."/>
        </authorList>
    </citation>
    <scope>NUCLEOTIDE SEQUENCE [LARGE SCALE GENOMIC DNA]</scope>
    <source>
        <strain evidence="7 8">Hz16</strain>
    </source>
</reference>
<dbReference type="InterPro" id="IPR051677">
    <property type="entry name" value="AfsR-DnrI-RedD_regulator"/>
</dbReference>
<dbReference type="EMBL" id="SOHL01000015">
    <property type="protein sequence ID" value="TFD70738.1"/>
    <property type="molecule type" value="Genomic_DNA"/>
</dbReference>